<name>A0AAW7IEH5_9BACI</name>
<dbReference type="RefSeq" id="WP_289320294.1">
    <property type="nucleotide sequence ID" value="NZ_JAUCEY010000008.1"/>
</dbReference>
<gene>
    <name evidence="1" type="ORF">QUF89_15070</name>
</gene>
<organism evidence="1 2">
    <name type="scientific">Peribacillus simplex</name>
    <dbReference type="NCBI Taxonomy" id="1478"/>
    <lineage>
        <taxon>Bacteria</taxon>
        <taxon>Bacillati</taxon>
        <taxon>Bacillota</taxon>
        <taxon>Bacilli</taxon>
        <taxon>Bacillales</taxon>
        <taxon>Bacillaceae</taxon>
        <taxon>Peribacillus</taxon>
    </lineage>
</organism>
<evidence type="ECO:0000313" key="2">
    <source>
        <dbReference type="Proteomes" id="UP001234602"/>
    </source>
</evidence>
<dbReference type="EMBL" id="JAUCEY010000008">
    <property type="protein sequence ID" value="MDM5453496.1"/>
    <property type="molecule type" value="Genomic_DNA"/>
</dbReference>
<proteinExistence type="predicted"/>
<accession>A0AAW7IEH5</accession>
<sequence>MNKCNVFVSSDVAILNPELTVGLPPDITAFTGTDASSSAIEAIVPPTKTSITVAHAFQAIWVIGKNYREQWRMEKD</sequence>
<protein>
    <submittedName>
        <fullName evidence="1">Iron-containing alcohol dehydrogenase</fullName>
        <ecNumber evidence="1">1.1.1.1</ecNumber>
    </submittedName>
</protein>
<dbReference type="Gene3D" id="1.20.1090.10">
    <property type="entry name" value="Dehydroquinate synthase-like - alpha domain"/>
    <property type="match status" value="1"/>
</dbReference>
<comment type="caution">
    <text evidence="1">The sequence shown here is derived from an EMBL/GenBank/DDBJ whole genome shotgun (WGS) entry which is preliminary data.</text>
</comment>
<dbReference type="AlphaFoldDB" id="A0AAW7IEH5"/>
<reference evidence="1" key="1">
    <citation type="submission" date="2023-06" db="EMBL/GenBank/DDBJ databases">
        <title>Comparative genomics of Bacillaceae isolates and their secondary metabolite potential.</title>
        <authorList>
            <person name="Song L."/>
            <person name="Nielsen L.J."/>
            <person name="Mohite O."/>
            <person name="Xu X."/>
            <person name="Weber T."/>
            <person name="Kovacs A.T."/>
        </authorList>
    </citation>
    <scope>NUCLEOTIDE SEQUENCE</scope>
    <source>
        <strain evidence="1">D8_B_37</strain>
    </source>
</reference>
<keyword evidence="1" id="KW-0560">Oxidoreductase</keyword>
<dbReference type="Proteomes" id="UP001234602">
    <property type="component" value="Unassembled WGS sequence"/>
</dbReference>
<dbReference type="GO" id="GO:0004022">
    <property type="term" value="F:alcohol dehydrogenase (NAD+) activity"/>
    <property type="evidence" value="ECO:0007669"/>
    <property type="project" value="UniProtKB-EC"/>
</dbReference>
<dbReference type="EC" id="1.1.1.1" evidence="1"/>
<evidence type="ECO:0000313" key="1">
    <source>
        <dbReference type="EMBL" id="MDM5453496.1"/>
    </source>
</evidence>
<dbReference type="SUPFAM" id="SSF56796">
    <property type="entry name" value="Dehydroquinate synthase-like"/>
    <property type="match status" value="1"/>
</dbReference>